<dbReference type="GO" id="GO:0003676">
    <property type="term" value="F:nucleic acid binding"/>
    <property type="evidence" value="ECO:0007669"/>
    <property type="project" value="InterPro"/>
</dbReference>
<evidence type="ECO:0000256" key="3">
    <source>
        <dbReference type="ARBA" id="ARBA00022679"/>
    </source>
</evidence>
<keyword evidence="3" id="KW-0808">Transferase</keyword>
<dbReference type="InterPro" id="IPR050953">
    <property type="entry name" value="N4_N6_ade-DNA_methylase"/>
</dbReference>
<dbReference type="GO" id="GO:0009007">
    <property type="term" value="F:site-specific DNA-methyltransferase (adenine-specific) activity"/>
    <property type="evidence" value="ECO:0007669"/>
    <property type="project" value="UniProtKB-EC"/>
</dbReference>
<accession>A0A0W1JJE2</accession>
<dbReference type="NCBIfam" id="NF033452">
    <property type="entry name" value="BREX_1_MTaseX"/>
    <property type="match status" value="2"/>
</dbReference>
<keyword evidence="2" id="KW-0489">Methyltransferase</keyword>
<evidence type="ECO:0000313" key="8">
    <source>
        <dbReference type="Proteomes" id="UP000054623"/>
    </source>
</evidence>
<evidence type="ECO:0000259" key="6">
    <source>
        <dbReference type="Pfam" id="PF07669"/>
    </source>
</evidence>
<dbReference type="EMBL" id="LOCK01000018">
    <property type="protein sequence ID" value="KTE91820.1"/>
    <property type="molecule type" value="Genomic_DNA"/>
</dbReference>
<feature type="domain" description="Type II methyltransferase M.TaqI-like" evidence="6">
    <location>
        <begin position="359"/>
        <end position="546"/>
    </location>
</feature>
<dbReference type="InterPro" id="IPR047939">
    <property type="entry name" value="BREX_1_PglX"/>
</dbReference>
<sequence length="1177" mass="134704">MNKNAIQKYAIWARNELIEQVKQRAYQYGISEEGYGDKYATVIAGRVLTAGERSQRQAFVGEIERYGYKQAVEEVAYTWFNRFVALRYMEVNDYLPTHVRVFSDPSGNFKPEILTNVLHLDLPGLDKTKVSELLNGNATEELYRYLLLTQCNALNALLPEMFEPMGAYTEMLLPNNILKPESVIGRLVKDIPEEDFRDAVQIIGWLYQYYNTEPKQAVFDGLKKNIKITKENIPAATQLFTPDWIVRYMVENSLGRIFIGSRIQGLGISLTEAERIAKEKEIANRFGWKYYIPEAEQTPEVRAQLLPNPYSLIPVEDLKILDPCMGSGHILVYAFDVLMQIYTSEGYSERDAAKLILEKNLYGLEIDRRAFQLAYFALMMKARQYNRRIFTLGVRPQVYEPTGYADGMEYGALVRVDKLEEMQKVTMGQLATDDNADTFAVKLNTWNFRRLLAQKYDVVVTNPPYMGASGMGTKLSDFVKANFPDSKSDASTAFMEQTLYLCKPTGYMAMINIPVWMFLSSYEKLRKKLMLQNTITNMLHFGRGIFGSDFGSTGFVIGRKHIVGYVGSYRRLFEKQGAVDSVEQKEKWFFEGMGKFTATADNFAKVPSSPVAYWVSKNMLRAFETGKLLGSIADSKQGLATADNDRFLRLWFEVATNGVKFDAHNEDEALASGAKWFPYNKGGEFRKWYGNNDYVVNWENNGAEIRDFTDGKGKLRSRPQNTQFYFRECFSWSLVSSGVAAFRYKPSGHIFDVAGMSCFANKELYYLLALCNTKVVMKILEIVAPTINYQCGDIANIPILIADEAVEQINDKVQQNITVSQKDWDAFETSWNFKRHPLVEFRLAGAYAWGDNEPVRRISFAYKAWEMLADGHFQALKANEEELNRIFINIYGLQDELTPEVEDKDVTVRRADLGREIRSLISYAVGCMFGRYSLDEERLILAGQPYGERFAYASVPVAGGGPLYRVQGDCYLRKSDSTLKVCTYAPDKDNIIPVCDDEYFDDDIAGRFVQFIKTVYGADTLEENLKFIADALGGKGTPREVIRNYFLNDFYKDHCKIYRKRPIYWLFDSGKKNGFKALIYMHRYSQDLLAKLRTDYIHEQQERYRTQLAHIAGALNTATGAERARLLKQQDKLSEQARELGVYEEKVHHLADQNIPIDLDDGVKKNYEIFADVLAKI</sequence>
<dbReference type="PANTHER" id="PTHR33841">
    <property type="entry name" value="DNA METHYLTRANSFERASE YEEA-RELATED"/>
    <property type="match status" value="1"/>
</dbReference>
<dbReference type="PROSITE" id="PS00092">
    <property type="entry name" value="N6_MTASE"/>
    <property type="match status" value="1"/>
</dbReference>
<dbReference type="Gene3D" id="3.40.50.150">
    <property type="entry name" value="Vaccinia Virus protein VP39"/>
    <property type="match status" value="1"/>
</dbReference>
<gene>
    <name evidence="7" type="ORF">AT727_20300</name>
</gene>
<reference evidence="7 8" key="1">
    <citation type="submission" date="2015-12" db="EMBL/GenBank/DDBJ databases">
        <title>Draft Genome Sequence of Desulfitobacterium hafniense Strain DH, a Sulfate-reducing Bacterium Isolated from Paddy Soils.</title>
        <authorList>
            <person name="Bao P."/>
            <person name="Zhang X."/>
            <person name="Li G."/>
        </authorList>
    </citation>
    <scope>NUCLEOTIDE SEQUENCE [LARGE SCALE GENOMIC DNA]</scope>
    <source>
        <strain evidence="7 8">DH</strain>
    </source>
</reference>
<dbReference type="PANTHER" id="PTHR33841:SF1">
    <property type="entry name" value="DNA METHYLTRANSFERASE A"/>
    <property type="match status" value="1"/>
</dbReference>
<dbReference type="InterPro" id="IPR011639">
    <property type="entry name" value="MethylTrfase_TaqI-like_dom"/>
</dbReference>
<dbReference type="AlphaFoldDB" id="A0A0W1JJE2"/>
<evidence type="ECO:0000256" key="2">
    <source>
        <dbReference type="ARBA" id="ARBA00022603"/>
    </source>
</evidence>
<dbReference type="SUPFAM" id="SSF53335">
    <property type="entry name" value="S-adenosyl-L-methionine-dependent methyltransferases"/>
    <property type="match status" value="2"/>
</dbReference>
<dbReference type="InterPro" id="IPR029063">
    <property type="entry name" value="SAM-dependent_MTases_sf"/>
</dbReference>
<comment type="caution">
    <text evidence="7">The sequence shown here is derived from an EMBL/GenBank/DDBJ whole genome shotgun (WGS) entry which is preliminary data.</text>
</comment>
<comment type="catalytic activity">
    <reaction evidence="5">
        <text>a 2'-deoxyadenosine in DNA + S-adenosyl-L-methionine = an N(6)-methyl-2'-deoxyadenosine in DNA + S-adenosyl-L-homocysteine + H(+)</text>
        <dbReference type="Rhea" id="RHEA:15197"/>
        <dbReference type="Rhea" id="RHEA-COMP:12418"/>
        <dbReference type="Rhea" id="RHEA-COMP:12419"/>
        <dbReference type="ChEBI" id="CHEBI:15378"/>
        <dbReference type="ChEBI" id="CHEBI:57856"/>
        <dbReference type="ChEBI" id="CHEBI:59789"/>
        <dbReference type="ChEBI" id="CHEBI:90615"/>
        <dbReference type="ChEBI" id="CHEBI:90616"/>
        <dbReference type="EC" id="2.1.1.72"/>
    </reaction>
</comment>
<organism evidence="7 8">
    <name type="scientific">Desulfitobacterium hafniense</name>
    <name type="common">Desulfitobacterium frappieri</name>
    <dbReference type="NCBI Taxonomy" id="49338"/>
    <lineage>
        <taxon>Bacteria</taxon>
        <taxon>Bacillati</taxon>
        <taxon>Bacillota</taxon>
        <taxon>Clostridia</taxon>
        <taxon>Eubacteriales</taxon>
        <taxon>Desulfitobacteriaceae</taxon>
        <taxon>Desulfitobacterium</taxon>
    </lineage>
</organism>
<evidence type="ECO:0000256" key="1">
    <source>
        <dbReference type="ARBA" id="ARBA00011900"/>
    </source>
</evidence>
<dbReference type="GO" id="GO:0006304">
    <property type="term" value="P:DNA modification"/>
    <property type="evidence" value="ECO:0007669"/>
    <property type="project" value="InterPro"/>
</dbReference>
<dbReference type="Proteomes" id="UP000054623">
    <property type="component" value="Unassembled WGS sequence"/>
</dbReference>
<dbReference type="OrthoDB" id="32195at2"/>
<dbReference type="GO" id="GO:0032259">
    <property type="term" value="P:methylation"/>
    <property type="evidence" value="ECO:0007669"/>
    <property type="project" value="UniProtKB-KW"/>
</dbReference>
<dbReference type="RefSeq" id="WP_011459230.1">
    <property type="nucleotide sequence ID" value="NZ_LOCK01000018.1"/>
</dbReference>
<evidence type="ECO:0000256" key="4">
    <source>
        <dbReference type="ARBA" id="ARBA00022691"/>
    </source>
</evidence>
<keyword evidence="4" id="KW-0949">S-adenosyl-L-methionine</keyword>
<dbReference type="InterPro" id="IPR002052">
    <property type="entry name" value="DNA_methylase_N6_adenine_CS"/>
</dbReference>
<protein>
    <recommendedName>
        <fullName evidence="1">site-specific DNA-methyltransferase (adenine-specific)</fullName>
        <ecNumber evidence="1">2.1.1.72</ecNumber>
    </recommendedName>
</protein>
<evidence type="ECO:0000313" key="7">
    <source>
        <dbReference type="EMBL" id="KTE91820.1"/>
    </source>
</evidence>
<proteinExistence type="predicted"/>
<evidence type="ECO:0000256" key="5">
    <source>
        <dbReference type="ARBA" id="ARBA00047942"/>
    </source>
</evidence>
<dbReference type="Pfam" id="PF07669">
    <property type="entry name" value="Eco57I"/>
    <property type="match status" value="1"/>
</dbReference>
<name>A0A0W1JJE2_DESHA</name>
<dbReference type="EC" id="2.1.1.72" evidence="1"/>
<dbReference type="REBASE" id="141758">
    <property type="entry name" value="DhaDHORF20300P"/>
</dbReference>